<dbReference type="PRINTS" id="PR00422">
    <property type="entry name" value="TRANSFERRIN"/>
</dbReference>
<dbReference type="GO" id="GO:0005886">
    <property type="term" value="C:plasma membrane"/>
    <property type="evidence" value="ECO:0007669"/>
    <property type="project" value="TreeGrafter"/>
</dbReference>
<dbReference type="PROSITE" id="PS51408">
    <property type="entry name" value="TRANSFERRIN_LIKE_4"/>
    <property type="match status" value="2"/>
</dbReference>
<feature type="domain" description="Transferrin-like" evidence="1">
    <location>
        <begin position="457"/>
        <end position="761"/>
    </location>
</feature>
<dbReference type="GO" id="GO:0005769">
    <property type="term" value="C:early endosome"/>
    <property type="evidence" value="ECO:0007669"/>
    <property type="project" value="TreeGrafter"/>
</dbReference>
<dbReference type="PANTHER" id="PTHR11485:SF57">
    <property type="entry name" value="TRANSFERRIN"/>
    <property type="match status" value="1"/>
</dbReference>
<dbReference type="Gene3D" id="3.40.190.10">
    <property type="entry name" value="Periplasmic binding protein-like II"/>
    <property type="match status" value="2"/>
</dbReference>
<accession>A0A7R9CLY5</accession>
<dbReference type="PANTHER" id="PTHR11485">
    <property type="entry name" value="TRANSFERRIN"/>
    <property type="match status" value="1"/>
</dbReference>
<dbReference type="SUPFAM" id="SSF53850">
    <property type="entry name" value="Periplasmic binding protein-like II"/>
    <property type="match status" value="2"/>
</dbReference>
<dbReference type="GO" id="GO:0006826">
    <property type="term" value="P:iron ion transport"/>
    <property type="evidence" value="ECO:0007669"/>
    <property type="project" value="TreeGrafter"/>
</dbReference>
<dbReference type="GO" id="GO:0055037">
    <property type="term" value="C:recycling endosome"/>
    <property type="evidence" value="ECO:0007669"/>
    <property type="project" value="TreeGrafter"/>
</dbReference>
<organism evidence="2">
    <name type="scientific">Timema poppense</name>
    <name type="common">Walking stick</name>
    <dbReference type="NCBI Taxonomy" id="170557"/>
    <lineage>
        <taxon>Eukaryota</taxon>
        <taxon>Metazoa</taxon>
        <taxon>Ecdysozoa</taxon>
        <taxon>Arthropoda</taxon>
        <taxon>Hexapoda</taxon>
        <taxon>Insecta</taxon>
        <taxon>Pterygota</taxon>
        <taxon>Neoptera</taxon>
        <taxon>Polyneoptera</taxon>
        <taxon>Phasmatodea</taxon>
        <taxon>Timematodea</taxon>
        <taxon>Timematoidea</taxon>
        <taxon>Timematidae</taxon>
        <taxon>Timema</taxon>
    </lineage>
</organism>
<dbReference type="InterPro" id="IPR001156">
    <property type="entry name" value="Transferrin-like_dom"/>
</dbReference>
<dbReference type="EMBL" id="OD000552">
    <property type="protein sequence ID" value="CAD7398143.1"/>
    <property type="molecule type" value="Genomic_DNA"/>
</dbReference>
<reference evidence="2" key="1">
    <citation type="submission" date="2020-11" db="EMBL/GenBank/DDBJ databases">
        <authorList>
            <person name="Tran Van P."/>
        </authorList>
    </citation>
    <scope>NUCLEOTIDE SEQUENCE</scope>
</reference>
<name>A0A7R9CLY5_TIMPO</name>
<evidence type="ECO:0000259" key="1">
    <source>
        <dbReference type="PROSITE" id="PS51408"/>
    </source>
</evidence>
<feature type="domain" description="Transferrin-like" evidence="1">
    <location>
        <begin position="44"/>
        <end position="455"/>
    </location>
</feature>
<protein>
    <recommendedName>
        <fullName evidence="1">Transferrin-like domain-containing protein</fullName>
    </recommendedName>
</protein>
<evidence type="ECO:0000313" key="2">
    <source>
        <dbReference type="EMBL" id="CAD7398143.1"/>
    </source>
</evidence>
<proteinExistence type="predicted"/>
<dbReference type="AlphaFoldDB" id="A0A7R9CLY5"/>
<gene>
    <name evidence="2" type="ORF">TPSB3V08_LOCUS1526</name>
</gene>
<sequence>MGRSLIGNWPIPFWFRSDPVCGKFECNISQPIRSVILSISNLFQTACVCPNIAEEGIALFSSQEIVTSDACKSLTANVATDVDECSVECALKLQSGEVDVGVFTAEEALLASKFIDNSTKVILQIVPQASSETTTTPKYKFESVAVVRSNHTGGLSGLRGKNLCHPGFHRTQYWSDRVLKEKTSLHLTEIRTLIYPVIGSLVNCKSNSLDHVVTEAGVVKELNSPSLSPSQSTKWRNSEHGKEFELAVVETQCEAKDGRSAVENEVYSLSQFFNSTCRPGPWVLDEWLDDKLKRDNSKLCALCDLPSTCEYRAGISSNHLGALECLHRGLGDVAYVDREIIKTYFGMAGNEGFSFLCRNGTLEPLDTEQPCTWVQQRWDTVVSRNDVAAALKASLLLALPSISANRRLDWTDNLANVMLKESSYVVQEVVTTNLKSFIQEGRVIPEPANVTDCRSYIRWCTISPLEVQKCEWVRQAGITHGILPELTCVEGSSKFDCFRKIEAGQADIVGINTNLGYLAKLYDYIAWVAFIESLRSASLVDRDVCPYGASANSLFTSVCAPGSKDSDYDRQGLNNGTDLCALCSEADLKLPTPFASVNGATDICSANASTNPFYGDLGALRCLSTGVADVAIIEATNISAIIAELGFQAEYYNILCRNGTKISIRADIPDGCTLAAVLGGEVIARRNRTDSHTRDIANVITELDDWFGYAYHNYENIFHIFEEFNGTQGVLLQNNTLALLNVFNKQSSYISSYDDIKRNAYECSKTNNGAMLKSTLALLFTLMAVKLI</sequence>
<dbReference type="Pfam" id="PF00405">
    <property type="entry name" value="Transferrin"/>
    <property type="match status" value="3"/>
</dbReference>
<dbReference type="SMART" id="SM00094">
    <property type="entry name" value="TR_FER"/>
    <property type="match status" value="1"/>
</dbReference>
<dbReference type="GO" id="GO:0005615">
    <property type="term" value="C:extracellular space"/>
    <property type="evidence" value="ECO:0007669"/>
    <property type="project" value="TreeGrafter"/>
</dbReference>